<proteinExistence type="predicted"/>
<comment type="caution">
    <text evidence="1">The sequence shown here is derived from an EMBL/GenBank/DDBJ whole genome shotgun (WGS) entry which is preliminary data.</text>
</comment>
<accession>A0A2H3NVN2</accession>
<dbReference type="AlphaFoldDB" id="A0A2H3NVN2"/>
<evidence type="ECO:0000313" key="1">
    <source>
        <dbReference type="EMBL" id="PEN05967.1"/>
    </source>
</evidence>
<sequence>MTFAACDSFVANVDQPVDEAGSDQFSDPAEAEFLITGVQAQWADSHSGVTDLADGLSDEFRFGINGDATFPTFAQLDAGIIADDNNSITGALNDLQEYRFLADDLLRRVEEDERFDLSDPSATASEEQVRLVANVHGANARYYLATYFGHPDDPRRGGATIDTSAFIPSPELYQQADDKYAAALAEAEALESGLQQRQIQSARARAALYAGTHDFQDSGGFQGQEALEAAAEYARQGLQQGESWDVAYDLNTGNDYHFQAGAGRLQLAVQDGNFNQLATRSPDPSQSYRVADEDTGELVARSHIETVANNPDELNRIPLTIINNGGTTLGGFGALPENLQSEALGDDLFPTIFDAWQPNGDADPIGDLIGDEGEDIIEWGQGKWEQRTNMPFVSWQELFLIRAELELRGFDAGGESALALVNTVRDSYGLSSLSDIDLERLAVERDRTLFATGHRLPDQRRMDVVEWHLKDQVGGQQTAQWLQLTRAETEPNPNF</sequence>
<protein>
    <recommendedName>
        <fullName evidence="3">RagB/SusD domain-containing protein</fullName>
    </recommendedName>
</protein>
<name>A0A2H3NVN2_9BACT</name>
<evidence type="ECO:0008006" key="3">
    <source>
        <dbReference type="Google" id="ProtNLM"/>
    </source>
</evidence>
<dbReference type="RefSeq" id="WP_098062656.1">
    <property type="nucleotide sequence ID" value="NZ_PDEP01000010.1"/>
</dbReference>
<dbReference type="EMBL" id="PDEP01000010">
    <property type="protein sequence ID" value="PEN05967.1"/>
    <property type="molecule type" value="Genomic_DNA"/>
</dbReference>
<dbReference type="Proteomes" id="UP000221024">
    <property type="component" value="Unassembled WGS sequence"/>
</dbReference>
<dbReference type="InterPro" id="IPR011990">
    <property type="entry name" value="TPR-like_helical_dom_sf"/>
</dbReference>
<reference evidence="1 2" key="1">
    <citation type="submission" date="2017-10" db="EMBL/GenBank/DDBJ databases">
        <title>Draft genome of Longimonas halophila.</title>
        <authorList>
            <person name="Goh K.M."/>
            <person name="Shamsir M.S."/>
            <person name="Lim S.W."/>
        </authorList>
    </citation>
    <scope>NUCLEOTIDE SEQUENCE [LARGE SCALE GENOMIC DNA]</scope>
    <source>
        <strain evidence="1 2">KCTC 42399</strain>
    </source>
</reference>
<evidence type="ECO:0000313" key="2">
    <source>
        <dbReference type="Proteomes" id="UP000221024"/>
    </source>
</evidence>
<organism evidence="1 2">
    <name type="scientific">Longimonas halophila</name>
    <dbReference type="NCBI Taxonomy" id="1469170"/>
    <lineage>
        <taxon>Bacteria</taxon>
        <taxon>Pseudomonadati</taxon>
        <taxon>Rhodothermota</taxon>
        <taxon>Rhodothermia</taxon>
        <taxon>Rhodothermales</taxon>
        <taxon>Salisaetaceae</taxon>
        <taxon>Longimonas</taxon>
    </lineage>
</organism>
<keyword evidence="2" id="KW-1185">Reference proteome</keyword>
<dbReference type="SUPFAM" id="SSF48452">
    <property type="entry name" value="TPR-like"/>
    <property type="match status" value="1"/>
</dbReference>
<gene>
    <name evidence="1" type="ORF">CRI93_10815</name>
</gene>
<dbReference type="Gene3D" id="1.25.40.390">
    <property type="match status" value="1"/>
</dbReference>